<name>A0A6G5AHR0_RHIMP</name>
<organism evidence="1">
    <name type="scientific">Rhipicephalus microplus</name>
    <name type="common">Cattle tick</name>
    <name type="synonym">Boophilus microplus</name>
    <dbReference type="NCBI Taxonomy" id="6941"/>
    <lineage>
        <taxon>Eukaryota</taxon>
        <taxon>Metazoa</taxon>
        <taxon>Ecdysozoa</taxon>
        <taxon>Arthropoda</taxon>
        <taxon>Chelicerata</taxon>
        <taxon>Arachnida</taxon>
        <taxon>Acari</taxon>
        <taxon>Parasitiformes</taxon>
        <taxon>Ixodida</taxon>
        <taxon>Ixodoidea</taxon>
        <taxon>Ixodidae</taxon>
        <taxon>Rhipicephalinae</taxon>
        <taxon>Rhipicephalus</taxon>
        <taxon>Boophilus</taxon>
    </lineage>
</organism>
<proteinExistence type="predicted"/>
<sequence>MFQWLSHNSLYLCIIYVQYYCNTDCLVTMLCTLSVMKLYCATTGKIVFHFFSNQATAALIEQMCVTLCMLTCSPARSKATAKNYSMIWHHVPNSLFAVFFSCFECISKDYLIFHELLPEAF</sequence>
<evidence type="ECO:0000313" key="1">
    <source>
        <dbReference type="EMBL" id="NIE49720.1"/>
    </source>
</evidence>
<dbReference type="EMBL" id="GIKN01007447">
    <property type="protein sequence ID" value="NIE49720.1"/>
    <property type="molecule type" value="Transcribed_RNA"/>
</dbReference>
<accession>A0A6G5AHR0</accession>
<protein>
    <submittedName>
        <fullName evidence="1">Uncharacterized protein</fullName>
    </submittedName>
</protein>
<reference evidence="1" key="1">
    <citation type="submission" date="2020-03" db="EMBL/GenBank/DDBJ databases">
        <title>A transcriptome and proteome of the tick Rhipicephalus microplus shaped by the genetic composition of its hosts and developmental stage.</title>
        <authorList>
            <person name="Garcia G.R."/>
            <person name="Ribeiro J.M.C."/>
            <person name="Maruyama S.R."/>
            <person name="Gardinasse L.G."/>
            <person name="Nelson K."/>
            <person name="Ferreira B.R."/>
            <person name="Andrade T.G."/>
            <person name="Santos I.K.F.M."/>
        </authorList>
    </citation>
    <scope>NUCLEOTIDE SEQUENCE</scope>
    <source>
        <strain evidence="1">NSGR</strain>
        <tissue evidence="1">Salivary glands</tissue>
    </source>
</reference>
<dbReference type="AlphaFoldDB" id="A0A6G5AHR0"/>